<reference evidence="2" key="1">
    <citation type="submission" date="2022-03" db="EMBL/GenBank/DDBJ databases">
        <authorList>
            <person name="Martin H S."/>
        </authorList>
    </citation>
    <scope>NUCLEOTIDE SEQUENCE</scope>
</reference>
<keyword evidence="3" id="KW-1185">Reference proteome</keyword>
<name>A0ABN8IM47_9NEOP</name>
<feature type="region of interest" description="Disordered" evidence="1">
    <location>
        <begin position="220"/>
        <end position="247"/>
    </location>
</feature>
<feature type="compositionally biased region" description="Low complexity" evidence="1">
    <location>
        <begin position="220"/>
        <end position="233"/>
    </location>
</feature>
<sequence length="247" mass="27713">MCLLVAYKIRNIGAVENVKGEQEDAFILANFKKTETNEDRNADIDGSDISGKANDGLRGGCTNCGKWLVRKCFKALKASTKTACRIYHCKSGFKSSFKSTAKTACLLEFTDDYEINNKSKLTCKKTRSVHIMRGGNFNFCGSSKTLRELSDNNLRELAPMYNVTLNILRDKYEKACNKELYKKCVKACSCTIRTTCEEHKCMKKKINKFTKDCKAECKSTFSTESSDSDGSTESTDDSTDEDSDYDD</sequence>
<accession>A0ABN8IM47</accession>
<evidence type="ECO:0000313" key="3">
    <source>
        <dbReference type="Proteomes" id="UP000837857"/>
    </source>
</evidence>
<gene>
    <name evidence="2" type="ORF">IPOD504_LOCUS11493</name>
</gene>
<dbReference type="Proteomes" id="UP000837857">
    <property type="component" value="Chromosome 28"/>
</dbReference>
<evidence type="ECO:0000256" key="1">
    <source>
        <dbReference type="SAM" id="MobiDB-lite"/>
    </source>
</evidence>
<protein>
    <submittedName>
        <fullName evidence="2">Uncharacterized protein</fullName>
    </submittedName>
</protein>
<proteinExistence type="predicted"/>
<evidence type="ECO:0000313" key="2">
    <source>
        <dbReference type="EMBL" id="CAH2061835.1"/>
    </source>
</evidence>
<feature type="non-terminal residue" evidence="2">
    <location>
        <position position="247"/>
    </location>
</feature>
<organism evidence="2 3">
    <name type="scientific">Iphiclides podalirius</name>
    <name type="common">scarce swallowtail</name>
    <dbReference type="NCBI Taxonomy" id="110791"/>
    <lineage>
        <taxon>Eukaryota</taxon>
        <taxon>Metazoa</taxon>
        <taxon>Ecdysozoa</taxon>
        <taxon>Arthropoda</taxon>
        <taxon>Hexapoda</taxon>
        <taxon>Insecta</taxon>
        <taxon>Pterygota</taxon>
        <taxon>Neoptera</taxon>
        <taxon>Endopterygota</taxon>
        <taxon>Lepidoptera</taxon>
        <taxon>Glossata</taxon>
        <taxon>Ditrysia</taxon>
        <taxon>Papilionoidea</taxon>
        <taxon>Papilionidae</taxon>
        <taxon>Papilioninae</taxon>
        <taxon>Iphiclides</taxon>
    </lineage>
</organism>
<feature type="compositionally biased region" description="Acidic residues" evidence="1">
    <location>
        <begin position="234"/>
        <end position="247"/>
    </location>
</feature>
<dbReference type="EMBL" id="OW152840">
    <property type="protein sequence ID" value="CAH2061835.1"/>
    <property type="molecule type" value="Genomic_DNA"/>
</dbReference>